<name>A0A0B5FH28_9BURK</name>
<reference evidence="2 4" key="1">
    <citation type="submission" date="2018-12" db="EMBL/GenBank/DDBJ databases">
        <title>Whole genome sequence of a Pandoraea apista isolate from a patient with cystic fibrosis.</title>
        <authorList>
            <person name="Kenna D.T."/>
            <person name="Turton J.F."/>
        </authorList>
    </citation>
    <scope>NUCLEOTIDE SEQUENCE [LARGE SCALE GENOMIC DNA]</scope>
    <source>
        <strain evidence="2 4">Pa13324</strain>
    </source>
</reference>
<evidence type="ECO:0000313" key="5">
    <source>
        <dbReference type="Proteomes" id="UP000364291"/>
    </source>
</evidence>
<evidence type="ECO:0000313" key="4">
    <source>
        <dbReference type="Proteomes" id="UP000270216"/>
    </source>
</evidence>
<reference evidence="3 5" key="2">
    <citation type="submission" date="2019-08" db="EMBL/GenBank/DDBJ databases">
        <authorList>
            <person name="Peeters C."/>
        </authorList>
    </citation>
    <scope>NUCLEOTIDE SEQUENCE [LARGE SCALE GENOMIC DNA]</scope>
    <source>
        <strain evidence="3 5">LMG 18089</strain>
    </source>
</reference>
<protein>
    <submittedName>
        <fullName evidence="3">Uncharacterized protein</fullName>
    </submittedName>
</protein>
<evidence type="ECO:0000256" key="1">
    <source>
        <dbReference type="SAM" id="MobiDB-lite"/>
    </source>
</evidence>
<dbReference type="OrthoDB" id="8945266at2"/>
<dbReference type="AlphaFoldDB" id="A0A0B5FH28"/>
<dbReference type="Proteomes" id="UP000270216">
    <property type="component" value="Unassembled WGS sequence"/>
</dbReference>
<feature type="compositionally biased region" description="Basic and acidic residues" evidence="1">
    <location>
        <begin position="70"/>
        <end position="80"/>
    </location>
</feature>
<evidence type="ECO:0000313" key="2">
    <source>
        <dbReference type="EMBL" id="RSK84380.1"/>
    </source>
</evidence>
<feature type="region of interest" description="Disordered" evidence="1">
    <location>
        <begin position="49"/>
        <end position="80"/>
    </location>
</feature>
<accession>A0A0B5FH28</accession>
<proteinExistence type="predicted"/>
<dbReference type="Proteomes" id="UP000364291">
    <property type="component" value="Unassembled WGS sequence"/>
</dbReference>
<dbReference type="KEGG" id="papi:SG18_14055"/>
<gene>
    <name evidence="2" type="ORF">EJE83_05755</name>
    <name evidence="3" type="ORF">PAP18089_03634</name>
</gene>
<dbReference type="RefSeq" id="WP_042114808.1">
    <property type="nucleotide sequence ID" value="NZ_CABPSX010000007.1"/>
</dbReference>
<sequence length="80" mass="8298">MASTVRRRWRTGTLLLLSVALGSTVAAYHYATGFELGGGVFEQIGFGRQGTSSAPVAHARGSPSSCPGGDCRDESTSQAH</sequence>
<dbReference type="EMBL" id="CABPSX010000007">
    <property type="protein sequence ID" value="VVG72638.1"/>
    <property type="molecule type" value="Genomic_DNA"/>
</dbReference>
<dbReference type="EMBL" id="RWHX01000006">
    <property type="protein sequence ID" value="RSK84380.1"/>
    <property type="molecule type" value="Genomic_DNA"/>
</dbReference>
<organism evidence="3 5">
    <name type="scientific">Pandoraea apista</name>
    <dbReference type="NCBI Taxonomy" id="93218"/>
    <lineage>
        <taxon>Bacteria</taxon>
        <taxon>Pseudomonadati</taxon>
        <taxon>Pseudomonadota</taxon>
        <taxon>Betaproteobacteria</taxon>
        <taxon>Burkholderiales</taxon>
        <taxon>Burkholderiaceae</taxon>
        <taxon>Pandoraea</taxon>
    </lineage>
</organism>
<keyword evidence="4" id="KW-1185">Reference proteome</keyword>
<evidence type="ECO:0000313" key="3">
    <source>
        <dbReference type="EMBL" id="VVG72638.1"/>
    </source>
</evidence>
<dbReference type="GeneID" id="47016081"/>